<comment type="caution">
    <text evidence="1">The sequence shown here is derived from an EMBL/GenBank/DDBJ whole genome shotgun (WGS) entry which is preliminary data.</text>
</comment>
<evidence type="ECO:0000313" key="1">
    <source>
        <dbReference type="EMBL" id="EKC69891.1"/>
    </source>
</evidence>
<name>K1UEE3_9ZZZZ</name>
<proteinExistence type="predicted"/>
<dbReference type="AlphaFoldDB" id="K1UEE3"/>
<dbReference type="SUPFAM" id="SSF50814">
    <property type="entry name" value="Lipocalins"/>
    <property type="match status" value="1"/>
</dbReference>
<dbReference type="Pfam" id="PF09148">
    <property type="entry name" value="DUF1934"/>
    <property type="match status" value="1"/>
</dbReference>
<reference evidence="1" key="1">
    <citation type="journal article" date="2013" name="Environ. Microbiol.">
        <title>Microbiota from the distal guts of lean and obese adolescents exhibit partial functional redundancy besides clear differences in community structure.</title>
        <authorList>
            <person name="Ferrer M."/>
            <person name="Ruiz A."/>
            <person name="Lanza F."/>
            <person name="Haange S.B."/>
            <person name="Oberbach A."/>
            <person name="Till H."/>
            <person name="Bargiela R."/>
            <person name="Campoy C."/>
            <person name="Segura M.T."/>
            <person name="Richter M."/>
            <person name="von Bergen M."/>
            <person name="Seifert J."/>
            <person name="Suarez A."/>
        </authorList>
    </citation>
    <scope>NUCLEOTIDE SEQUENCE</scope>
</reference>
<sequence>LISKSIKQNGEEMNNNVLIKISGLQMVDDTGDNVESMSAGKYYLKNDKHYVLYEDMDDENDEITKNTIKFNSETVEVTRKGLVTGKLVFKKGKNNQSLYSTPFGDLLMEVYTKDILLEEKEDNIDLKIDYELYANNSKVSDSIININIRETV</sequence>
<feature type="non-terminal residue" evidence="1">
    <location>
        <position position="1"/>
    </location>
</feature>
<dbReference type="Gene3D" id="2.40.128.20">
    <property type="match status" value="1"/>
</dbReference>
<evidence type="ECO:0008006" key="2">
    <source>
        <dbReference type="Google" id="ProtNLM"/>
    </source>
</evidence>
<gene>
    <name evidence="1" type="ORF">LEA_08053</name>
</gene>
<dbReference type="InterPro" id="IPR015231">
    <property type="entry name" value="DUF1934"/>
</dbReference>
<accession>K1UEE3</accession>
<dbReference type="EMBL" id="AJWY01005335">
    <property type="protein sequence ID" value="EKC69891.1"/>
    <property type="molecule type" value="Genomic_DNA"/>
</dbReference>
<dbReference type="InterPro" id="IPR012674">
    <property type="entry name" value="Calycin"/>
</dbReference>
<protein>
    <recommendedName>
        <fullName evidence="2">DUF1934 domain-containing protein</fullName>
    </recommendedName>
</protein>
<organism evidence="1">
    <name type="scientific">human gut metagenome</name>
    <dbReference type="NCBI Taxonomy" id="408170"/>
    <lineage>
        <taxon>unclassified sequences</taxon>
        <taxon>metagenomes</taxon>
        <taxon>organismal metagenomes</taxon>
    </lineage>
</organism>